<evidence type="ECO:0000256" key="1">
    <source>
        <dbReference type="ARBA" id="ARBA00004141"/>
    </source>
</evidence>
<gene>
    <name evidence="7" type="ORF">RI196_02705</name>
</gene>
<proteinExistence type="predicted"/>
<dbReference type="InterPro" id="IPR051533">
    <property type="entry name" value="WaaL-like"/>
</dbReference>
<feature type="domain" description="O-antigen ligase-related" evidence="6">
    <location>
        <begin position="229"/>
        <end position="398"/>
    </location>
</feature>
<evidence type="ECO:0000313" key="7">
    <source>
        <dbReference type="EMBL" id="WNF33618.1"/>
    </source>
</evidence>
<protein>
    <submittedName>
        <fullName evidence="7">O-antigen ligase family protein</fullName>
    </submittedName>
</protein>
<feature type="transmembrane region" description="Helical" evidence="5">
    <location>
        <begin position="146"/>
        <end position="163"/>
    </location>
</feature>
<dbReference type="GeneID" id="301124851"/>
<accession>A0ABY9WC59</accession>
<keyword evidence="7" id="KW-0436">Ligase</keyword>
<evidence type="ECO:0000313" key="8">
    <source>
        <dbReference type="Proteomes" id="UP001303701"/>
    </source>
</evidence>
<reference evidence="7 8" key="1">
    <citation type="submission" date="2023-09" db="EMBL/GenBank/DDBJ databases">
        <title>Different Types of Thermotolerant Ring-Cleaving Dioxygenases derived from Aeribacillus composti HB-1 applied for multiple aromatic hydrocarbons removal.</title>
        <authorList>
            <person name="Cao L."/>
            <person name="Li M."/>
            <person name="Ma T."/>
        </authorList>
    </citation>
    <scope>NUCLEOTIDE SEQUENCE [LARGE SCALE GENOMIC DNA]</scope>
    <source>
        <strain evidence="7 8">HB-1</strain>
    </source>
</reference>
<dbReference type="EMBL" id="CP134501">
    <property type="protein sequence ID" value="WNF33618.1"/>
    <property type="molecule type" value="Genomic_DNA"/>
</dbReference>
<dbReference type="Proteomes" id="UP001303701">
    <property type="component" value="Chromosome"/>
</dbReference>
<feature type="transmembrane region" description="Helical" evidence="5">
    <location>
        <begin position="57"/>
        <end position="76"/>
    </location>
</feature>
<dbReference type="GO" id="GO:0016874">
    <property type="term" value="F:ligase activity"/>
    <property type="evidence" value="ECO:0007669"/>
    <property type="project" value="UniProtKB-KW"/>
</dbReference>
<dbReference type="InterPro" id="IPR007016">
    <property type="entry name" value="O-antigen_ligase-rel_domated"/>
</dbReference>
<dbReference type="Pfam" id="PF04932">
    <property type="entry name" value="Wzy_C"/>
    <property type="match status" value="1"/>
</dbReference>
<feature type="transmembrane region" description="Helical" evidence="5">
    <location>
        <begin position="269"/>
        <end position="287"/>
    </location>
</feature>
<feature type="transmembrane region" description="Helical" evidence="5">
    <location>
        <begin position="385"/>
        <end position="407"/>
    </location>
</feature>
<feature type="transmembrane region" description="Helical" evidence="5">
    <location>
        <begin position="245"/>
        <end position="262"/>
    </location>
</feature>
<evidence type="ECO:0000256" key="2">
    <source>
        <dbReference type="ARBA" id="ARBA00022692"/>
    </source>
</evidence>
<dbReference type="PANTHER" id="PTHR37422:SF13">
    <property type="entry name" value="LIPOPOLYSACCHARIDE BIOSYNTHESIS PROTEIN PA4999-RELATED"/>
    <property type="match status" value="1"/>
</dbReference>
<feature type="transmembrane region" description="Helical" evidence="5">
    <location>
        <begin position="116"/>
        <end position="134"/>
    </location>
</feature>
<name>A0ABY9WC59_9BACI</name>
<feature type="transmembrane region" description="Helical" evidence="5">
    <location>
        <begin position="20"/>
        <end position="45"/>
    </location>
</feature>
<evidence type="ECO:0000256" key="5">
    <source>
        <dbReference type="SAM" id="Phobius"/>
    </source>
</evidence>
<dbReference type="RefSeq" id="WP_158640166.1">
    <property type="nucleotide sequence ID" value="NZ_CP134501.1"/>
</dbReference>
<keyword evidence="8" id="KW-1185">Reference proteome</keyword>
<keyword evidence="2 5" id="KW-0812">Transmembrane</keyword>
<evidence type="ECO:0000256" key="4">
    <source>
        <dbReference type="ARBA" id="ARBA00023136"/>
    </source>
</evidence>
<feature type="transmembrane region" description="Helical" evidence="5">
    <location>
        <begin position="419"/>
        <end position="437"/>
    </location>
</feature>
<evidence type="ECO:0000259" key="6">
    <source>
        <dbReference type="Pfam" id="PF04932"/>
    </source>
</evidence>
<dbReference type="PANTHER" id="PTHR37422">
    <property type="entry name" value="TEICHURONIC ACID BIOSYNTHESIS PROTEIN TUAE"/>
    <property type="match status" value="1"/>
</dbReference>
<comment type="subcellular location">
    <subcellularLocation>
        <location evidence="1">Membrane</location>
        <topology evidence="1">Multi-pass membrane protein</topology>
    </subcellularLocation>
</comment>
<keyword evidence="3 5" id="KW-1133">Transmembrane helix</keyword>
<feature type="transmembrane region" description="Helical" evidence="5">
    <location>
        <begin position="88"/>
        <end position="110"/>
    </location>
</feature>
<organism evidence="7 8">
    <name type="scientific">Aeribacillus composti</name>
    <dbReference type="NCBI Taxonomy" id="1868734"/>
    <lineage>
        <taxon>Bacteria</taxon>
        <taxon>Bacillati</taxon>
        <taxon>Bacillota</taxon>
        <taxon>Bacilli</taxon>
        <taxon>Bacillales</taxon>
        <taxon>Bacillaceae</taxon>
        <taxon>Aeribacillus</taxon>
    </lineage>
</organism>
<sequence>MISLILLVAALFTSNQYIGYFISLLIIALISVNWKSAIFVLIIYFPIRPFLIEMNPGLKYLGDGIICVLFFLIVIQKVIIHKERFGRTFLFSVFFLLFCLIGVVSAFITGVEITSIIFQIRAFVLTFLCMIIVSELKITEKDIAQFFLVTVCLATVLSVHGLIEKLSLRTLLLPEAWVQMDLAETNRIRIYGLAGNPNILATYLMISFFSIFYLIKKFDRFKPLLYVIATLIFGVVLLTYSRGTILSFAIAYLVFIAATRQWKLVKSQTIVIAAALFIIFLPTAYTAEYIENHFNDKQLAEQSQKKIHKENRYFDMFSDDTISKSTEGGRIFIIKKGIEIFKEHPLIGTGFGTYGDSASWAFGSPILKAYGIQNPIYSDNQYIQILVQSGVVGALFFFLFFVMVIITIIRSNREKMEKWIVLAFLIVGATAAVFYNILEDKTFTLYFYIVLGFLLNKHRKFSLPFNQKM</sequence>
<evidence type="ECO:0000256" key="3">
    <source>
        <dbReference type="ARBA" id="ARBA00022989"/>
    </source>
</evidence>
<keyword evidence="4 5" id="KW-0472">Membrane</keyword>
<feature type="transmembrane region" description="Helical" evidence="5">
    <location>
        <begin position="199"/>
        <end position="216"/>
    </location>
</feature>